<feature type="compositionally biased region" description="Polar residues" evidence="1">
    <location>
        <begin position="1088"/>
        <end position="1116"/>
    </location>
</feature>
<feature type="compositionally biased region" description="Polar residues" evidence="1">
    <location>
        <begin position="265"/>
        <end position="286"/>
    </location>
</feature>
<accession>A0ABP1S1Q3</accession>
<feature type="compositionally biased region" description="Low complexity" evidence="1">
    <location>
        <begin position="964"/>
        <end position="978"/>
    </location>
</feature>
<feature type="compositionally biased region" description="Basic and acidic residues" evidence="1">
    <location>
        <begin position="1028"/>
        <end position="1043"/>
    </location>
</feature>
<feature type="compositionally biased region" description="Polar residues" evidence="1">
    <location>
        <begin position="1044"/>
        <end position="1073"/>
    </location>
</feature>
<organism evidence="2 3">
    <name type="scientific">Orchesella dallaii</name>
    <dbReference type="NCBI Taxonomy" id="48710"/>
    <lineage>
        <taxon>Eukaryota</taxon>
        <taxon>Metazoa</taxon>
        <taxon>Ecdysozoa</taxon>
        <taxon>Arthropoda</taxon>
        <taxon>Hexapoda</taxon>
        <taxon>Collembola</taxon>
        <taxon>Entomobryomorpha</taxon>
        <taxon>Entomobryoidea</taxon>
        <taxon>Orchesellidae</taxon>
        <taxon>Orchesellinae</taxon>
        <taxon>Orchesella</taxon>
    </lineage>
</organism>
<feature type="region of interest" description="Disordered" evidence="1">
    <location>
        <begin position="265"/>
        <end position="298"/>
    </location>
</feature>
<comment type="caution">
    <text evidence="2">The sequence shown here is derived from an EMBL/GenBank/DDBJ whole genome shotgun (WGS) entry which is preliminary data.</text>
</comment>
<feature type="compositionally biased region" description="Polar residues" evidence="1">
    <location>
        <begin position="929"/>
        <end position="963"/>
    </location>
</feature>
<dbReference type="Proteomes" id="UP001642540">
    <property type="component" value="Unassembled WGS sequence"/>
</dbReference>
<reference evidence="2 3" key="1">
    <citation type="submission" date="2024-08" db="EMBL/GenBank/DDBJ databases">
        <authorList>
            <person name="Cucini C."/>
            <person name="Frati F."/>
        </authorList>
    </citation>
    <scope>NUCLEOTIDE SEQUENCE [LARGE SCALE GENOMIC DNA]</scope>
</reference>
<feature type="region of interest" description="Disordered" evidence="1">
    <location>
        <begin position="1232"/>
        <end position="1309"/>
    </location>
</feature>
<feature type="compositionally biased region" description="Basic and acidic residues" evidence="1">
    <location>
        <begin position="287"/>
        <end position="297"/>
    </location>
</feature>
<sequence length="1385" mass="151741">MEQEVEAGGGDNDINMENRDTQRNSVQNQRSQFPQQYPPPENDELITWPPEHEVVVFRVRNNSRHHRRDRNDRKQCTEDECLCDGSLVLDTEETFRRALYTVAECRSRMCPKTLKNCLSDPRLGVFFTWFELGPEWGEFPDDDDNPTRLTSPESNNSTRNNDLIVENVSDQAARDLPTTRGEVNGSPDDESLLLEVTNTSSVSNVSSTSPSSTGNENTAPGHNAGSGVSPAVTDSNSAGCSAALNTQEPSTTYCALILKTLPSSSVGQDTGPQLLRPSSPSGNAETLETRKDERSDPDIEDSCATLAMKTKIIQLSSHTSASLENTGTPLNKITNLTVAECDEEEHVITPTYIRDSTVLHKAKANPINESESKNEVQNAELLDGNKKSSKGKVDLNFQTIEIEKTSNVLKATSITSKVSRKRIKAVNNNLVSPTCPVEMSANEIGHDYPCDLNITSKHPTDLPVDSSTAIEPSACSMDLELKETNQTISETTTTSVVINPTDVVSPDSGCGISPSNLGVASSSSIDLGQNEQAKLRKRNMPNVKRNSRPAPASIKRARAAAATPNSFESPNYLEEINKIRKIVDFHTVEDDRTEAMTTVSKQTLPTTQSNARSDKDEDRRENSLESISNDSKAAAAVSCDDESPTQIMQTVTNNEKWMSKNTCEPSKLNLRSDSIEMAADHFSIDPLDVQIISEAESELDDSENSEVPLINRLNRKNRRKKKALNATQHTEQINNRASDDDDVQFLEEVSVSSMTGSNITDVNTIANSKNAYSCNLFSNYVRKSRSNSWEDENARESFESSKKAGVKDDDEVKGGVSKPTVSNSIESIRITFDKSKAINVPAKSCDLNKDDDLLTGILPSAGIEIETDRPGWEFKGLPPPRIAHQISGCLLQNSKLQENSSLSKATPTSLEEKDKSIELGSENAHKKSQVLSPQKKTTFVSTLEPSDQNKASSVSSPLPSTQEKTTSMPTQPTTTSKTLRNKNQSFDPRTEAVKISPKPIAKVSKITESLQSLSSKERLPSPSAEFVAKQDEDKSKFSARPDKMSNSTINRKADLTKSQSSKTGSRVSNSNASFVDGEIRMFPVPAETRNNSISSGTSRVVSNQRQGDSCAQSSKANRIPVRAESPSASNSSSNSSAPAPSNKSQLGHDGVKSSGSRNENFPSSRQGFALRGRGGTSRGRQQTHNKGGRGREGRSERPNTQRPMSPPHSTPSSSATPLITLSVGVDAFVNGSSHQQISPSSSDVASSVRGRNRNPVSSSFDDSQRQKRSHSESSSHVSDNARKRKNRGKKGRSGGTWRRGLYNPPVGDNFGVPPPHPPYYENEFEHPTMYSQPQQNRTDHQNMPWAYPRGRGNHYNNRGDILREQNEMFTVLRCFSFSFIDAELK</sequence>
<evidence type="ECO:0000256" key="1">
    <source>
        <dbReference type="SAM" id="MobiDB-lite"/>
    </source>
</evidence>
<evidence type="ECO:0000313" key="3">
    <source>
        <dbReference type="Proteomes" id="UP001642540"/>
    </source>
</evidence>
<feature type="compositionally biased region" description="Basic residues" evidence="1">
    <location>
        <begin position="1282"/>
        <end position="1292"/>
    </location>
</feature>
<feature type="compositionally biased region" description="Polar residues" evidence="1">
    <location>
        <begin position="727"/>
        <end position="736"/>
    </location>
</feature>
<feature type="region of interest" description="Disordered" evidence="1">
    <location>
        <begin position="920"/>
        <end position="990"/>
    </location>
</feature>
<proteinExistence type="predicted"/>
<feature type="region of interest" description="Disordered" evidence="1">
    <location>
        <begin position="788"/>
        <end position="820"/>
    </location>
</feature>
<feature type="compositionally biased region" description="Low complexity" evidence="1">
    <location>
        <begin position="1232"/>
        <end position="1247"/>
    </location>
</feature>
<feature type="compositionally biased region" description="Basic and acidic residues" evidence="1">
    <location>
        <begin position="612"/>
        <end position="623"/>
    </location>
</feature>
<feature type="region of interest" description="Disordered" evidence="1">
    <location>
        <begin position="138"/>
        <end position="237"/>
    </location>
</feature>
<gene>
    <name evidence="2" type="ORF">ODALV1_LOCUS28677</name>
</gene>
<feature type="region of interest" description="Disordered" evidence="1">
    <location>
        <begin position="594"/>
        <end position="643"/>
    </location>
</feature>
<name>A0ABP1S1Q3_9HEXA</name>
<keyword evidence="3" id="KW-1185">Reference proteome</keyword>
<feature type="compositionally biased region" description="Low complexity" evidence="1">
    <location>
        <begin position="196"/>
        <end position="218"/>
    </location>
</feature>
<feature type="compositionally biased region" description="Polar residues" evidence="1">
    <location>
        <begin position="23"/>
        <end position="35"/>
    </location>
</feature>
<feature type="compositionally biased region" description="Polar residues" evidence="1">
    <location>
        <begin position="595"/>
        <end position="611"/>
    </location>
</feature>
<feature type="compositionally biased region" description="Basic and acidic residues" evidence="1">
    <location>
        <begin position="1262"/>
        <end position="1273"/>
    </location>
</feature>
<feature type="compositionally biased region" description="Basic and acidic residues" evidence="1">
    <location>
        <begin position="792"/>
        <end position="813"/>
    </location>
</feature>
<protein>
    <submittedName>
        <fullName evidence="2">Uncharacterized protein</fullName>
    </submittedName>
</protein>
<feature type="compositionally biased region" description="Low complexity" evidence="1">
    <location>
        <begin position="1125"/>
        <end position="1142"/>
    </location>
</feature>
<feature type="region of interest" description="Disordered" evidence="1">
    <location>
        <begin position="1009"/>
        <end position="1216"/>
    </location>
</feature>
<dbReference type="EMBL" id="CAXLJM020000146">
    <property type="protein sequence ID" value="CAL8141353.1"/>
    <property type="molecule type" value="Genomic_DNA"/>
</dbReference>
<feature type="compositionally biased region" description="Polar residues" evidence="1">
    <location>
        <begin position="147"/>
        <end position="161"/>
    </location>
</feature>
<feature type="region of interest" description="Disordered" evidence="1">
    <location>
        <begin position="720"/>
        <end position="739"/>
    </location>
</feature>
<feature type="compositionally biased region" description="Basic and acidic residues" evidence="1">
    <location>
        <begin position="1189"/>
        <end position="1199"/>
    </location>
</feature>
<feature type="compositionally biased region" description="Polar residues" evidence="1">
    <location>
        <begin position="1153"/>
        <end position="1166"/>
    </location>
</feature>
<feature type="region of interest" description="Disordered" evidence="1">
    <location>
        <begin position="1"/>
        <end position="44"/>
    </location>
</feature>
<evidence type="ECO:0000313" key="2">
    <source>
        <dbReference type="EMBL" id="CAL8141353.1"/>
    </source>
</evidence>
<feature type="region of interest" description="Disordered" evidence="1">
    <location>
        <begin position="366"/>
        <end position="388"/>
    </location>
</feature>